<sequence length="518" mass="56937">MAQDDVHILIGVGGTGAKVVEAALVLMAAGVGPQKVHVGLVDQDQSNGNVERTRSLLDGLQRLRQLWGRESDVNFIDWKSTDDAMPFGSIEISPLFAETQNALWCPERDETTLRTIIGANLDGDRRNLFDMLFMRGPEEQDLPLGKGYRGRAHVGATALVSAILETESLLLKRLRELMEDPGGNRIRIFIVGSAFGGTGAAGFPTLARALHRLRNSQGFRNQGKVTIGGMLMLPYFSFNDEDGDGHAVVAPDELLPKAKLALEYYDNLFEHEQAFDTFYALGWERLIPLGYHQAGAAEQSNPALAPELFAATAVIDFMSGEATEAMRGTRVLVSAREDQGIKWRGMPDGGIIEQRLGQLIRFAVYWRYIAERMIDEKTSLLRGKNWIQKLTKGAKAIESENELNALRSVLDRILLWAATVQKTSDRQWAQGPWNLSRFVRETGSPTEPVSLVSSLGEDAIYDGFDELIRVDSGEYAPRAGHDLHHDLTAGRIEVRNGSKGLGIAVNTVAKAASLKGRG</sequence>
<accession>A0ABS7PW67</accession>
<keyword evidence="2" id="KW-1185">Reference proteome</keyword>
<gene>
    <name evidence="1" type="ORF">K7G82_24690</name>
</gene>
<proteinExistence type="predicted"/>
<dbReference type="Proteomes" id="UP000706039">
    <property type="component" value="Unassembled WGS sequence"/>
</dbReference>
<evidence type="ECO:0000313" key="1">
    <source>
        <dbReference type="EMBL" id="MBY8825523.1"/>
    </source>
</evidence>
<evidence type="ECO:0000313" key="2">
    <source>
        <dbReference type="Proteomes" id="UP000706039"/>
    </source>
</evidence>
<name>A0ABS7PW67_9SPHN</name>
<dbReference type="EMBL" id="JAINVV010000012">
    <property type="protein sequence ID" value="MBY8825523.1"/>
    <property type="molecule type" value="Genomic_DNA"/>
</dbReference>
<organism evidence="1 2">
    <name type="scientific">Sphingomonas colocasiae</name>
    <dbReference type="NCBI Taxonomy" id="1848973"/>
    <lineage>
        <taxon>Bacteria</taxon>
        <taxon>Pseudomonadati</taxon>
        <taxon>Pseudomonadota</taxon>
        <taxon>Alphaproteobacteria</taxon>
        <taxon>Sphingomonadales</taxon>
        <taxon>Sphingomonadaceae</taxon>
        <taxon>Sphingomonas</taxon>
    </lineage>
</organism>
<protein>
    <submittedName>
        <fullName evidence="1">Tubulin-like doman-containing protein</fullName>
    </submittedName>
</protein>
<dbReference type="RefSeq" id="WP_222992623.1">
    <property type="nucleotide sequence ID" value="NZ_JAINVV010000012.1"/>
</dbReference>
<comment type="caution">
    <text evidence="1">The sequence shown here is derived from an EMBL/GenBank/DDBJ whole genome shotgun (WGS) entry which is preliminary data.</text>
</comment>
<reference evidence="1 2" key="1">
    <citation type="submission" date="2021-08" db="EMBL/GenBank/DDBJ databases">
        <authorList>
            <person name="Tuo L."/>
        </authorList>
    </citation>
    <scope>NUCLEOTIDE SEQUENCE [LARGE SCALE GENOMIC DNA]</scope>
    <source>
        <strain evidence="1 2">JCM 31229</strain>
    </source>
</reference>